<reference evidence="1 2" key="1">
    <citation type="submission" date="2024-09" db="EMBL/GenBank/DDBJ databases">
        <title>Rethinking Asexuality: The Enigmatic Case of Functional Sexual Genes in Lepraria (Stereocaulaceae).</title>
        <authorList>
            <person name="Doellman M."/>
            <person name="Sun Y."/>
            <person name="Barcenas-Pena A."/>
            <person name="Lumbsch H.T."/>
            <person name="Grewe F."/>
        </authorList>
    </citation>
    <scope>NUCLEOTIDE SEQUENCE [LARGE SCALE GENOMIC DNA]</scope>
    <source>
        <strain evidence="1 2">Grewe 0041</strain>
    </source>
</reference>
<dbReference type="Proteomes" id="UP001590951">
    <property type="component" value="Unassembled WGS sequence"/>
</dbReference>
<protein>
    <submittedName>
        <fullName evidence="1">Uncharacterized protein</fullName>
    </submittedName>
</protein>
<sequence length="202" mass="22782">MPVISRKRHSKSIQTISRSQLTPASDLRGRAFTRSTSAIGLDLHTSETSIEITDPSLTIHRSGLEDHTIDGILNLYVVQRSDNTQLAEKPGKLAIYQSSGFWELLTPQSRRGTAAFLSSLRIFINLIKTKKMEKYQQNAILRTIHGLTRFPPALLATYVLMEGKTLRVCQFAALVQCFFEVLKTIVPHELIQNDNKRMLESS</sequence>
<proteinExistence type="predicted"/>
<evidence type="ECO:0000313" key="2">
    <source>
        <dbReference type="Proteomes" id="UP001590951"/>
    </source>
</evidence>
<keyword evidence="2" id="KW-1185">Reference proteome</keyword>
<name>A0ABR4BNA0_9LECA</name>
<gene>
    <name evidence="1" type="ORF">ABVK25_000547</name>
</gene>
<organism evidence="1 2">
    <name type="scientific">Lepraria finkii</name>
    <dbReference type="NCBI Taxonomy" id="1340010"/>
    <lineage>
        <taxon>Eukaryota</taxon>
        <taxon>Fungi</taxon>
        <taxon>Dikarya</taxon>
        <taxon>Ascomycota</taxon>
        <taxon>Pezizomycotina</taxon>
        <taxon>Lecanoromycetes</taxon>
        <taxon>OSLEUM clade</taxon>
        <taxon>Lecanoromycetidae</taxon>
        <taxon>Lecanorales</taxon>
        <taxon>Lecanorineae</taxon>
        <taxon>Stereocaulaceae</taxon>
        <taxon>Lepraria</taxon>
    </lineage>
</organism>
<dbReference type="EMBL" id="JBHFEH010000001">
    <property type="protein sequence ID" value="KAL2059255.1"/>
    <property type="molecule type" value="Genomic_DNA"/>
</dbReference>
<accession>A0ABR4BNA0</accession>
<evidence type="ECO:0000313" key="1">
    <source>
        <dbReference type="EMBL" id="KAL2059255.1"/>
    </source>
</evidence>
<comment type="caution">
    <text evidence="1">The sequence shown here is derived from an EMBL/GenBank/DDBJ whole genome shotgun (WGS) entry which is preliminary data.</text>
</comment>